<dbReference type="Proteomes" id="UP000241507">
    <property type="component" value="Chromosome"/>
</dbReference>
<dbReference type="KEGG" id="grs:C7S20_05675"/>
<dbReference type="InterPro" id="IPR036388">
    <property type="entry name" value="WH-like_DNA-bd_sf"/>
</dbReference>
<dbReference type="Pfam" id="PF07463">
    <property type="entry name" value="NUMOD4"/>
    <property type="match status" value="1"/>
</dbReference>
<evidence type="ECO:0000259" key="2">
    <source>
        <dbReference type="Pfam" id="PF13392"/>
    </source>
</evidence>
<sequence length="183" mass="20881">MEEEKWEPVKGYEALYEISNIGRVKRLERTFTCSRGIIYHLKEKILSSKPNKTSGYVTVNLSKDGIKTNHSVHRLVAELFVDNPHNNNVVNHKDENRSNNTAENLEWVTHGENIAYNGAFQKGREKVKKKVYQFSLDGALINTYSYAGAVAKDGFTPNAVTQVCLGNKKSHKGYFWKYELINP</sequence>
<dbReference type="RefSeq" id="WP_107011575.1">
    <property type="nucleotide sequence ID" value="NZ_CP028136.1"/>
</dbReference>
<dbReference type="SMART" id="SM00497">
    <property type="entry name" value="IENR1"/>
    <property type="match status" value="1"/>
</dbReference>
<dbReference type="Gene3D" id="1.10.10.10">
    <property type="entry name" value="Winged helix-like DNA-binding domain superfamily/Winged helix DNA-binding domain"/>
    <property type="match status" value="1"/>
</dbReference>
<dbReference type="Pfam" id="PF13392">
    <property type="entry name" value="HNH_3"/>
    <property type="match status" value="1"/>
</dbReference>
<dbReference type="Gene3D" id="3.90.75.20">
    <property type="match status" value="1"/>
</dbReference>
<dbReference type="InterPro" id="IPR010902">
    <property type="entry name" value="NUMOD4"/>
</dbReference>
<gene>
    <name evidence="3" type="ORF">C7S20_05675</name>
</gene>
<dbReference type="GO" id="GO:0016788">
    <property type="term" value="F:hydrolase activity, acting on ester bonds"/>
    <property type="evidence" value="ECO:0007669"/>
    <property type="project" value="InterPro"/>
</dbReference>
<accession>A0A2R3Z3F2</accession>
<reference evidence="4" key="1">
    <citation type="submission" date="2018-03" db="EMBL/GenBank/DDBJ databases">
        <title>Gramella fulva sp. nov., isolated from a dry surface of tidal flat.</title>
        <authorList>
            <person name="Hwang S.H."/>
            <person name="Hwang W.M."/>
            <person name="Kang K."/>
            <person name="Ahn T.-Y."/>
        </authorList>
    </citation>
    <scope>NUCLEOTIDE SEQUENCE [LARGE SCALE GENOMIC DNA]</scope>
    <source>
        <strain evidence="4">SH35</strain>
    </source>
</reference>
<name>A0A2R3Z3F2_9FLAO</name>
<dbReference type="InterPro" id="IPR003647">
    <property type="entry name" value="Intron_nuc_1_rpt"/>
</dbReference>
<dbReference type="InterPro" id="IPR044925">
    <property type="entry name" value="His-Me_finger_sf"/>
</dbReference>
<dbReference type="InterPro" id="IPR003615">
    <property type="entry name" value="HNH_nuc"/>
</dbReference>
<feature type="domain" description="HNH nuclease" evidence="2">
    <location>
        <begin position="72"/>
        <end position="113"/>
    </location>
</feature>
<protein>
    <recommendedName>
        <fullName evidence="5">Endonuclease</fullName>
    </recommendedName>
</protein>
<organism evidence="3 4">
    <name type="scientific">Christiangramia fulva</name>
    <dbReference type="NCBI Taxonomy" id="2126553"/>
    <lineage>
        <taxon>Bacteria</taxon>
        <taxon>Pseudomonadati</taxon>
        <taxon>Bacteroidota</taxon>
        <taxon>Flavobacteriia</taxon>
        <taxon>Flavobacteriales</taxon>
        <taxon>Flavobacteriaceae</taxon>
        <taxon>Christiangramia</taxon>
    </lineage>
</organism>
<evidence type="ECO:0000313" key="3">
    <source>
        <dbReference type="EMBL" id="AVR44797.1"/>
    </source>
</evidence>
<dbReference type="AlphaFoldDB" id="A0A2R3Z3F2"/>
<evidence type="ECO:0000313" key="4">
    <source>
        <dbReference type="Proteomes" id="UP000241507"/>
    </source>
</evidence>
<dbReference type="SUPFAM" id="SSF54060">
    <property type="entry name" value="His-Me finger endonucleases"/>
    <property type="match status" value="1"/>
</dbReference>
<evidence type="ECO:0008006" key="5">
    <source>
        <dbReference type="Google" id="ProtNLM"/>
    </source>
</evidence>
<dbReference type="EMBL" id="CP028136">
    <property type="protein sequence ID" value="AVR44797.1"/>
    <property type="molecule type" value="Genomic_DNA"/>
</dbReference>
<keyword evidence="4" id="KW-1185">Reference proteome</keyword>
<proteinExistence type="predicted"/>
<dbReference type="SUPFAM" id="SSF64496">
    <property type="entry name" value="DNA-binding domain of intron-encoded endonucleases"/>
    <property type="match status" value="1"/>
</dbReference>
<feature type="domain" description="NUMOD4" evidence="1">
    <location>
        <begin position="4"/>
        <end position="62"/>
    </location>
</feature>
<dbReference type="OrthoDB" id="6631788at2"/>
<evidence type="ECO:0000259" key="1">
    <source>
        <dbReference type="Pfam" id="PF07463"/>
    </source>
</evidence>